<protein>
    <submittedName>
        <fullName evidence="2">Uncharacterized protein</fullName>
    </submittedName>
</protein>
<sequence length="134" mass="14909">MFKGGFQPSRPVVRSFAGVNFHMGGSSSHGASIEAQIPRQVFDFTESALPSSQDPMLDDSQAPAEGVADQSVRVKEVQVPARRRRKAATKEKHEEREARKHKTLVQAEERYFKWLVESEGKKEATKNARASVLG</sequence>
<dbReference type="EMBL" id="JBJQOH010000007">
    <property type="protein sequence ID" value="KAL3678140.1"/>
    <property type="molecule type" value="Genomic_DNA"/>
</dbReference>
<evidence type="ECO:0000313" key="3">
    <source>
        <dbReference type="Proteomes" id="UP001633002"/>
    </source>
</evidence>
<proteinExistence type="predicted"/>
<reference evidence="2 3" key="1">
    <citation type="submission" date="2024-09" db="EMBL/GenBank/DDBJ databases">
        <title>Chromosome-scale assembly of Riccia sorocarpa.</title>
        <authorList>
            <person name="Paukszto L."/>
        </authorList>
    </citation>
    <scope>NUCLEOTIDE SEQUENCE [LARGE SCALE GENOMIC DNA]</scope>
    <source>
        <strain evidence="2">LP-2024</strain>
        <tissue evidence="2">Aerial parts of the thallus</tissue>
    </source>
</reference>
<evidence type="ECO:0000256" key="1">
    <source>
        <dbReference type="SAM" id="MobiDB-lite"/>
    </source>
</evidence>
<name>A0ABD3GJ77_9MARC</name>
<gene>
    <name evidence="2" type="ORF">R1sor_021096</name>
</gene>
<dbReference type="AlphaFoldDB" id="A0ABD3GJ77"/>
<comment type="caution">
    <text evidence="2">The sequence shown here is derived from an EMBL/GenBank/DDBJ whole genome shotgun (WGS) entry which is preliminary data.</text>
</comment>
<keyword evidence="3" id="KW-1185">Reference proteome</keyword>
<feature type="region of interest" description="Disordered" evidence="1">
    <location>
        <begin position="48"/>
        <end position="102"/>
    </location>
</feature>
<feature type="compositionally biased region" description="Basic and acidic residues" evidence="1">
    <location>
        <begin position="88"/>
        <end position="98"/>
    </location>
</feature>
<evidence type="ECO:0000313" key="2">
    <source>
        <dbReference type="EMBL" id="KAL3678140.1"/>
    </source>
</evidence>
<accession>A0ABD3GJ77</accession>
<dbReference type="Proteomes" id="UP001633002">
    <property type="component" value="Unassembled WGS sequence"/>
</dbReference>
<organism evidence="2 3">
    <name type="scientific">Riccia sorocarpa</name>
    <dbReference type="NCBI Taxonomy" id="122646"/>
    <lineage>
        <taxon>Eukaryota</taxon>
        <taxon>Viridiplantae</taxon>
        <taxon>Streptophyta</taxon>
        <taxon>Embryophyta</taxon>
        <taxon>Marchantiophyta</taxon>
        <taxon>Marchantiopsida</taxon>
        <taxon>Marchantiidae</taxon>
        <taxon>Marchantiales</taxon>
        <taxon>Ricciaceae</taxon>
        <taxon>Riccia</taxon>
    </lineage>
</organism>